<dbReference type="AlphaFoldDB" id="A0A9N9TPI5"/>
<proteinExistence type="predicted"/>
<gene>
    <name evidence="2" type="ORF">PHYEVI_LOCUS6167</name>
</gene>
<feature type="compositionally biased region" description="Basic residues" evidence="1">
    <location>
        <begin position="76"/>
        <end position="95"/>
    </location>
</feature>
<keyword evidence="3" id="KW-1185">Reference proteome</keyword>
<protein>
    <submittedName>
        <fullName evidence="2">Uncharacterized protein</fullName>
    </submittedName>
</protein>
<accession>A0A9N9TPI5</accession>
<sequence>MLVDKPIVVGFRAQIKGSYVTDALRLQSLNNFPCHANNCYPLSDIRHCPSPCHPPLSSASEAVTRRTPTSGTTASSKRKRRKRNSRRRRRRRRRRKRTNVLPICGAVCRECVCAVIRTIFELLHQIPRTFTRYFCTTITIVFG</sequence>
<evidence type="ECO:0000313" key="3">
    <source>
        <dbReference type="Proteomes" id="UP001153712"/>
    </source>
</evidence>
<organism evidence="2 3">
    <name type="scientific">Phyllotreta striolata</name>
    <name type="common">Striped flea beetle</name>
    <name type="synonym">Crioceris striolata</name>
    <dbReference type="NCBI Taxonomy" id="444603"/>
    <lineage>
        <taxon>Eukaryota</taxon>
        <taxon>Metazoa</taxon>
        <taxon>Ecdysozoa</taxon>
        <taxon>Arthropoda</taxon>
        <taxon>Hexapoda</taxon>
        <taxon>Insecta</taxon>
        <taxon>Pterygota</taxon>
        <taxon>Neoptera</taxon>
        <taxon>Endopterygota</taxon>
        <taxon>Coleoptera</taxon>
        <taxon>Polyphaga</taxon>
        <taxon>Cucujiformia</taxon>
        <taxon>Chrysomeloidea</taxon>
        <taxon>Chrysomelidae</taxon>
        <taxon>Galerucinae</taxon>
        <taxon>Alticini</taxon>
        <taxon>Phyllotreta</taxon>
    </lineage>
</organism>
<evidence type="ECO:0000256" key="1">
    <source>
        <dbReference type="SAM" id="MobiDB-lite"/>
    </source>
</evidence>
<name>A0A9N9TPI5_PHYSR</name>
<feature type="region of interest" description="Disordered" evidence="1">
    <location>
        <begin position="55"/>
        <end position="95"/>
    </location>
</feature>
<dbReference type="Proteomes" id="UP001153712">
    <property type="component" value="Chromosome 3"/>
</dbReference>
<evidence type="ECO:0000313" key="2">
    <source>
        <dbReference type="EMBL" id="CAG9859801.1"/>
    </source>
</evidence>
<dbReference type="EMBL" id="OU900096">
    <property type="protein sequence ID" value="CAG9859801.1"/>
    <property type="molecule type" value="Genomic_DNA"/>
</dbReference>
<reference evidence="2" key="1">
    <citation type="submission" date="2022-01" db="EMBL/GenBank/DDBJ databases">
        <authorList>
            <person name="King R."/>
        </authorList>
    </citation>
    <scope>NUCLEOTIDE SEQUENCE</scope>
</reference>